<proteinExistence type="predicted"/>
<evidence type="ECO:0000313" key="2">
    <source>
        <dbReference type="EMBL" id="KAF0895087.1"/>
    </source>
</evidence>
<gene>
    <name evidence="2" type="ORF">E2562_006794</name>
</gene>
<accession>A0A6G1C540</accession>
<protein>
    <submittedName>
        <fullName evidence="2">Uncharacterized protein</fullName>
    </submittedName>
</protein>
<feature type="region of interest" description="Disordered" evidence="1">
    <location>
        <begin position="16"/>
        <end position="47"/>
    </location>
</feature>
<dbReference type="AlphaFoldDB" id="A0A6G1C540"/>
<dbReference type="EMBL" id="SPHZ02000010">
    <property type="protein sequence ID" value="KAF0895087.1"/>
    <property type="molecule type" value="Genomic_DNA"/>
</dbReference>
<evidence type="ECO:0000256" key="1">
    <source>
        <dbReference type="SAM" id="MobiDB-lite"/>
    </source>
</evidence>
<name>A0A6G1C540_9ORYZ</name>
<comment type="caution">
    <text evidence="2">The sequence shown here is derived from an EMBL/GenBank/DDBJ whole genome shotgun (WGS) entry which is preliminary data.</text>
</comment>
<evidence type="ECO:0000313" key="3">
    <source>
        <dbReference type="Proteomes" id="UP000479710"/>
    </source>
</evidence>
<keyword evidence="3" id="KW-1185">Reference proteome</keyword>
<organism evidence="2 3">
    <name type="scientific">Oryza meyeriana var. granulata</name>
    <dbReference type="NCBI Taxonomy" id="110450"/>
    <lineage>
        <taxon>Eukaryota</taxon>
        <taxon>Viridiplantae</taxon>
        <taxon>Streptophyta</taxon>
        <taxon>Embryophyta</taxon>
        <taxon>Tracheophyta</taxon>
        <taxon>Spermatophyta</taxon>
        <taxon>Magnoliopsida</taxon>
        <taxon>Liliopsida</taxon>
        <taxon>Poales</taxon>
        <taxon>Poaceae</taxon>
        <taxon>BOP clade</taxon>
        <taxon>Oryzoideae</taxon>
        <taxon>Oryzeae</taxon>
        <taxon>Oryzinae</taxon>
        <taxon>Oryza</taxon>
        <taxon>Oryza meyeriana</taxon>
    </lineage>
</organism>
<sequence>MQLGLAELWQVSAVGDRASPSAGDGDAPWRRLGVQGRHGAGTRRGLAPNSDVARWSAARTTQRCRPGILSSNWRAARLGKEAGQCFKRQMGRRIDGPCLCLGRLGRGVRGPDGLVPCRLARPRRQPCLVAHSKPNGGRPALLSRVVVGPA</sequence>
<dbReference type="Proteomes" id="UP000479710">
    <property type="component" value="Unassembled WGS sequence"/>
</dbReference>
<reference evidence="2 3" key="1">
    <citation type="submission" date="2019-11" db="EMBL/GenBank/DDBJ databases">
        <title>Whole genome sequence of Oryza granulata.</title>
        <authorList>
            <person name="Li W."/>
        </authorList>
    </citation>
    <scope>NUCLEOTIDE SEQUENCE [LARGE SCALE GENOMIC DNA]</scope>
    <source>
        <strain evidence="3">cv. Menghai</strain>
        <tissue evidence="2">Leaf</tissue>
    </source>
</reference>